<dbReference type="InterPro" id="IPR000477">
    <property type="entry name" value="RT_dom"/>
</dbReference>
<gene>
    <name evidence="2" type="ORF">R1flu_008544</name>
</gene>
<comment type="caution">
    <text evidence="2">The sequence shown here is derived from an EMBL/GenBank/DDBJ whole genome shotgun (WGS) entry which is preliminary data.</text>
</comment>
<name>A0ABD1YBZ5_9MARC</name>
<feature type="domain" description="Reverse transcriptase" evidence="1">
    <location>
        <begin position="1"/>
        <end position="206"/>
    </location>
</feature>
<evidence type="ECO:0000313" key="3">
    <source>
        <dbReference type="Proteomes" id="UP001605036"/>
    </source>
</evidence>
<dbReference type="Proteomes" id="UP001605036">
    <property type="component" value="Unassembled WGS sequence"/>
</dbReference>
<evidence type="ECO:0000259" key="1">
    <source>
        <dbReference type="PROSITE" id="PS50878"/>
    </source>
</evidence>
<proteinExistence type="predicted"/>
<dbReference type="Pfam" id="PF00078">
    <property type="entry name" value="RVT_1"/>
    <property type="match status" value="1"/>
</dbReference>
<sequence length="360" mass="41085">MLDNILSFWLTNDKLIQQKRSRLFLKLDFEKAFNRVEHDFLWDTMTRLGLGAKFIQLVKGLTEGAQTLLNINGRFSSRFDVRRWVRQGCLLAPLLFAISTEPLMAMMKEANQQGRLRPLTFGGSAVADFSLFADDMGVYMDLDESSFKTLRGILLFFESASGARLNLQKSSALVNGLHVDPPQWLRRLGCVIMEHRKVYRYLGAPIGSGLTHDQLISNCIDRMVSRLNLWSNKILSFEGRAVLIKHILLTIPVFYLSTIGITKKVAKSIEDIAKHFLWGRTDDGKHKSELIPWSVLKREKWFGGLGFKDVWRQGVALFSKHMGEFMASTTKAQWHNLLNTFIDGQRAKRCGNIIRGSYLP</sequence>
<accession>A0ABD1YBZ5</accession>
<organism evidence="2 3">
    <name type="scientific">Riccia fluitans</name>
    <dbReference type="NCBI Taxonomy" id="41844"/>
    <lineage>
        <taxon>Eukaryota</taxon>
        <taxon>Viridiplantae</taxon>
        <taxon>Streptophyta</taxon>
        <taxon>Embryophyta</taxon>
        <taxon>Marchantiophyta</taxon>
        <taxon>Marchantiopsida</taxon>
        <taxon>Marchantiidae</taxon>
        <taxon>Marchantiales</taxon>
        <taxon>Ricciaceae</taxon>
        <taxon>Riccia</taxon>
    </lineage>
</organism>
<reference evidence="2 3" key="1">
    <citation type="submission" date="2024-09" db="EMBL/GenBank/DDBJ databases">
        <title>Chromosome-scale assembly of Riccia fluitans.</title>
        <authorList>
            <person name="Paukszto L."/>
            <person name="Sawicki J."/>
            <person name="Karawczyk K."/>
            <person name="Piernik-Szablinska J."/>
            <person name="Szczecinska M."/>
            <person name="Mazdziarz M."/>
        </authorList>
    </citation>
    <scope>NUCLEOTIDE SEQUENCE [LARGE SCALE GENOMIC DNA]</scope>
    <source>
        <strain evidence="2">Rf_01</strain>
        <tissue evidence="2">Aerial parts of the thallus</tissue>
    </source>
</reference>
<dbReference type="AlphaFoldDB" id="A0ABD1YBZ5"/>
<keyword evidence="3" id="KW-1185">Reference proteome</keyword>
<dbReference type="EMBL" id="JBHFFA010000005">
    <property type="protein sequence ID" value="KAL2624299.1"/>
    <property type="molecule type" value="Genomic_DNA"/>
</dbReference>
<dbReference type="PANTHER" id="PTHR33116">
    <property type="entry name" value="REVERSE TRANSCRIPTASE ZINC-BINDING DOMAIN-CONTAINING PROTEIN-RELATED-RELATED"/>
    <property type="match status" value="1"/>
</dbReference>
<dbReference type="PROSITE" id="PS50878">
    <property type="entry name" value="RT_POL"/>
    <property type="match status" value="1"/>
</dbReference>
<protein>
    <recommendedName>
        <fullName evidence="1">Reverse transcriptase domain-containing protein</fullName>
    </recommendedName>
</protein>
<dbReference type="PANTHER" id="PTHR33116:SF86">
    <property type="entry name" value="REVERSE TRANSCRIPTASE DOMAIN-CONTAINING PROTEIN"/>
    <property type="match status" value="1"/>
</dbReference>
<evidence type="ECO:0000313" key="2">
    <source>
        <dbReference type="EMBL" id="KAL2624299.1"/>
    </source>
</evidence>